<dbReference type="PaxDb" id="9796-ENSECAP00000025427"/>
<sequence>MALLAEHLLKPLPADKQIETGPFLEAVSHLPPFFDCLGSPVFTPIKADISGNITKIKAVYDTNPAKFRTLQNILEVEKEMYGAQWPKVGATLALMWLKRGLRFIQVFLQSICDGERDENHPNLIRVNATKAYEMALKKYHGWVVQKIFQVSPHRPRTATRGQGPLPLPAPRSLAVAPRSLCWLSEGCPLSASCTRGHGLRSGAGSVVFLSGCLVPGGPTGGRGGNQAEAPRTSGGWWAGLTGPRDSAQPSPWAGIGRGAPVPTEASAERTLAHRALGGLLGDDGQGSKKQGFRTTLDLRGSRVTRLEAHSGDVERPPGALHTVTGHPASRCPSSHPACCGHFLLQPPPPAQPHSRGDRSPMGQSLSHTAQVVGRLGWEPSSPDRKSQSPGGKHGHLWAVRPGRAGDRARPRGHRESTPYSCRASLPPEASNRHLRNRGYYYLYS</sequence>
<dbReference type="PANTHER" id="PTHR10219:SF97">
    <property type="entry name" value="GLYCOLIPID TRANSFER PROTEIN"/>
    <property type="match status" value="1"/>
</dbReference>
<reference evidence="11" key="2">
    <citation type="submission" date="2025-08" db="UniProtKB">
        <authorList>
            <consortium name="Ensembl"/>
        </authorList>
    </citation>
    <scope>IDENTIFICATION</scope>
    <source>
        <strain evidence="11">Thoroughbred</strain>
    </source>
</reference>
<organism evidence="11 12">
    <name type="scientific">Equus caballus</name>
    <name type="common">Horse</name>
    <dbReference type="NCBI Taxonomy" id="9796"/>
    <lineage>
        <taxon>Eukaryota</taxon>
        <taxon>Metazoa</taxon>
        <taxon>Chordata</taxon>
        <taxon>Craniata</taxon>
        <taxon>Vertebrata</taxon>
        <taxon>Euteleostomi</taxon>
        <taxon>Mammalia</taxon>
        <taxon>Eutheria</taxon>
        <taxon>Laurasiatheria</taxon>
        <taxon>Perissodactyla</taxon>
        <taxon>Equidae</taxon>
        <taxon>Equus</taxon>
    </lineage>
</organism>
<dbReference type="SUPFAM" id="SSF110004">
    <property type="entry name" value="Glycolipid transfer protein, GLTP"/>
    <property type="match status" value="1"/>
</dbReference>
<evidence type="ECO:0000256" key="5">
    <source>
        <dbReference type="ARBA" id="ARBA00022737"/>
    </source>
</evidence>
<dbReference type="Ensembl" id="ENSECAT00000050011.2">
    <property type="protein sequence ID" value="ENSECAP00000025427.1"/>
    <property type="gene ID" value="ENSECAG00000006004.4"/>
</dbReference>
<evidence type="ECO:0000256" key="3">
    <source>
        <dbReference type="ARBA" id="ARBA00022448"/>
    </source>
</evidence>
<dbReference type="InterPro" id="IPR014830">
    <property type="entry name" value="Glycolipid_transfer_prot_dom"/>
</dbReference>
<feature type="domain" description="Glycolipid transfer protein" evidence="10">
    <location>
        <begin position="18"/>
        <end position="150"/>
    </location>
</feature>
<dbReference type="FunFam" id="1.10.3520.10:FF:000011">
    <property type="entry name" value="Glycolipid transfer protein"/>
    <property type="match status" value="1"/>
</dbReference>
<evidence type="ECO:0000313" key="12">
    <source>
        <dbReference type="Proteomes" id="UP000002281"/>
    </source>
</evidence>
<accession>A0A3Q2GX36</accession>
<evidence type="ECO:0000256" key="1">
    <source>
        <dbReference type="ARBA" id="ARBA00004496"/>
    </source>
</evidence>
<evidence type="ECO:0000256" key="9">
    <source>
        <dbReference type="SAM" id="MobiDB-lite"/>
    </source>
</evidence>
<comment type="similarity">
    <text evidence="2">Belongs to the GLTP family.</text>
</comment>
<dbReference type="InterPro" id="IPR036497">
    <property type="entry name" value="GLTP_sf"/>
</dbReference>
<keyword evidence="12" id="KW-1185">Reference proteome</keyword>
<keyword evidence="5" id="KW-0677">Repeat</keyword>
<dbReference type="Gene3D" id="1.10.3520.10">
    <property type="entry name" value="Glycolipid transfer protein"/>
    <property type="match status" value="1"/>
</dbReference>
<reference evidence="11" key="3">
    <citation type="submission" date="2025-09" db="UniProtKB">
        <authorList>
            <consortium name="Ensembl"/>
        </authorList>
    </citation>
    <scope>IDENTIFICATION</scope>
    <source>
        <strain evidence="11">Thoroughbred</strain>
    </source>
</reference>
<feature type="compositionally biased region" description="Basic and acidic residues" evidence="9">
    <location>
        <begin position="403"/>
        <end position="416"/>
    </location>
</feature>
<name>A0A3Q2GX36_HORSE</name>
<dbReference type="GO" id="GO:0005737">
    <property type="term" value="C:cytoplasm"/>
    <property type="evidence" value="ECO:0007669"/>
    <property type="project" value="UniProtKB-SubCell"/>
</dbReference>
<evidence type="ECO:0000313" key="11">
    <source>
        <dbReference type="Ensembl" id="ENSECAP00000025427.1"/>
    </source>
</evidence>
<dbReference type="Bgee" id="ENSECAG00000006004">
    <property type="expression patterns" value="Expressed in zone of skin and 23 other cell types or tissues"/>
</dbReference>
<keyword evidence="4" id="KW-0963">Cytoplasm</keyword>
<dbReference type="SMR" id="A0A3Q2GX36"/>
<dbReference type="AlphaFoldDB" id="A0A3Q2GX36"/>
<dbReference type="InParanoid" id="A0A3Q2GX36"/>
<evidence type="ECO:0000256" key="2">
    <source>
        <dbReference type="ARBA" id="ARBA00007148"/>
    </source>
</evidence>
<dbReference type="GeneTree" id="ENSGT00940000155182"/>
<comment type="subcellular location">
    <subcellularLocation>
        <location evidence="1">Cytoplasm</location>
    </subcellularLocation>
</comment>
<dbReference type="STRING" id="9796.ENSECAP00000025427"/>
<comment type="function">
    <text evidence="7">Accelerates the intermembrane transfer of various glycolipids. Catalyzes the transfer of various glycosphingolipids between membranes but does not catalyze the transfer of phospholipids. May be involved in the intracellular translocation of glucosylceramides.</text>
</comment>
<dbReference type="PANTHER" id="PTHR10219">
    <property type="entry name" value="GLYCOLIPID TRANSFER PROTEIN-RELATED"/>
    <property type="match status" value="1"/>
</dbReference>
<dbReference type="VGNC" id="VGNC:18396">
    <property type="gene designation" value="GLTP"/>
</dbReference>
<keyword evidence="3" id="KW-0813">Transport</keyword>
<evidence type="ECO:0000259" key="10">
    <source>
        <dbReference type="Pfam" id="PF08718"/>
    </source>
</evidence>
<evidence type="ECO:0000256" key="8">
    <source>
        <dbReference type="ARBA" id="ARBA00039340"/>
    </source>
</evidence>
<evidence type="ECO:0000256" key="4">
    <source>
        <dbReference type="ARBA" id="ARBA00022490"/>
    </source>
</evidence>
<feature type="region of interest" description="Disordered" evidence="9">
    <location>
        <begin position="342"/>
        <end position="428"/>
    </location>
</feature>
<reference evidence="11 12" key="1">
    <citation type="journal article" date="2009" name="Science">
        <title>Genome sequence, comparative analysis, and population genetics of the domestic horse.</title>
        <authorList>
            <consortium name="Broad Institute Genome Sequencing Platform"/>
            <consortium name="Broad Institute Whole Genome Assembly Team"/>
            <person name="Wade C.M."/>
            <person name="Giulotto E."/>
            <person name="Sigurdsson S."/>
            <person name="Zoli M."/>
            <person name="Gnerre S."/>
            <person name="Imsland F."/>
            <person name="Lear T.L."/>
            <person name="Adelson D.L."/>
            <person name="Bailey E."/>
            <person name="Bellone R.R."/>
            <person name="Bloecker H."/>
            <person name="Distl O."/>
            <person name="Edgar R.C."/>
            <person name="Garber M."/>
            <person name="Leeb T."/>
            <person name="Mauceli E."/>
            <person name="MacLeod J.N."/>
            <person name="Penedo M.C.T."/>
            <person name="Raison J.M."/>
            <person name="Sharpe T."/>
            <person name="Vogel J."/>
            <person name="Andersson L."/>
            <person name="Antczak D.F."/>
            <person name="Biagi T."/>
            <person name="Binns M.M."/>
            <person name="Chowdhary B.P."/>
            <person name="Coleman S.J."/>
            <person name="Della Valle G."/>
            <person name="Fryc S."/>
            <person name="Guerin G."/>
            <person name="Hasegawa T."/>
            <person name="Hill E.W."/>
            <person name="Jurka J."/>
            <person name="Kiialainen A."/>
            <person name="Lindgren G."/>
            <person name="Liu J."/>
            <person name="Magnani E."/>
            <person name="Mickelson J.R."/>
            <person name="Murray J."/>
            <person name="Nergadze S.G."/>
            <person name="Onofrio R."/>
            <person name="Pedroni S."/>
            <person name="Piras M.F."/>
            <person name="Raudsepp T."/>
            <person name="Rocchi M."/>
            <person name="Roeed K.H."/>
            <person name="Ryder O.A."/>
            <person name="Searle S."/>
            <person name="Skow L."/>
            <person name="Swinburne J.E."/>
            <person name="Syvaenen A.C."/>
            <person name="Tozaki T."/>
            <person name="Valberg S.J."/>
            <person name="Vaudin M."/>
            <person name="White J.R."/>
            <person name="Zody M.C."/>
            <person name="Lander E.S."/>
            <person name="Lindblad-Toh K."/>
        </authorList>
    </citation>
    <scope>NUCLEOTIDE SEQUENCE [LARGE SCALE GENOMIC DNA]</scope>
    <source>
        <strain evidence="11 12">Thoroughbred</strain>
    </source>
</reference>
<dbReference type="Pfam" id="PF08718">
    <property type="entry name" value="GLTP"/>
    <property type="match status" value="1"/>
</dbReference>
<gene>
    <name evidence="11 13" type="primary">GLTP</name>
</gene>
<keyword evidence="6" id="KW-0445">Lipid transport</keyword>
<dbReference type="Proteomes" id="UP000002281">
    <property type="component" value="Chromosome 8"/>
</dbReference>
<evidence type="ECO:0000256" key="6">
    <source>
        <dbReference type="ARBA" id="ARBA00023055"/>
    </source>
</evidence>
<evidence type="ECO:0000313" key="13">
    <source>
        <dbReference type="VGNC" id="VGNC:18396"/>
    </source>
</evidence>
<proteinExistence type="inferred from homology"/>
<protein>
    <recommendedName>
        <fullName evidence="8">Glycolipid transfer protein</fullName>
    </recommendedName>
</protein>
<dbReference type="GO" id="GO:0120013">
    <property type="term" value="F:lipid transfer activity"/>
    <property type="evidence" value="ECO:0007669"/>
    <property type="project" value="InterPro"/>
</dbReference>
<evidence type="ECO:0000256" key="7">
    <source>
        <dbReference type="ARBA" id="ARBA00037246"/>
    </source>
</evidence>